<dbReference type="RefSeq" id="WP_087284845.1">
    <property type="nucleotide sequence ID" value="NZ_CP021455.1"/>
</dbReference>
<evidence type="ECO:0000259" key="3">
    <source>
        <dbReference type="Pfam" id="PF01266"/>
    </source>
</evidence>
<evidence type="ECO:0000256" key="1">
    <source>
        <dbReference type="ARBA" id="ARBA00009410"/>
    </source>
</evidence>
<feature type="domain" description="FAD dependent oxidoreductase" evidence="3">
    <location>
        <begin position="4"/>
        <end position="412"/>
    </location>
</feature>
<dbReference type="GO" id="GO:0055130">
    <property type="term" value="P:D-alanine catabolic process"/>
    <property type="evidence" value="ECO:0007669"/>
    <property type="project" value="TreeGrafter"/>
</dbReference>
<dbReference type="EMBL" id="CP021455">
    <property type="protein sequence ID" value="ARU06934.1"/>
    <property type="molecule type" value="Genomic_DNA"/>
</dbReference>
<dbReference type="InterPro" id="IPR036188">
    <property type="entry name" value="FAD/NAD-bd_sf"/>
</dbReference>
<dbReference type="PANTHER" id="PTHR13847:SF280">
    <property type="entry name" value="D-AMINO ACID DEHYDROGENASE"/>
    <property type="match status" value="1"/>
</dbReference>
<accession>A0A1Y0ETD4</accession>
<sequence>MSTVVIGAGIVGLMTAYHLAREGDTVTVIDALPGPGQATSYGNGAQLSYSFVAPLAEPSVLAKLPGMVWGKDSPLHLRLRASPAQWQWGLKFLAACNAPQAQQTTRELLQLGAASRERLHALMAEHALQFDFTRAGKLVVYQDEAAFEGARAQMAFQAELGCQQTALTGAECVAREPALAGVGQRLVGGIDTPSEEAGDCHLLCQELERVLRQDPAGSAGADTARAGAVEFRYGLSVRGFAQRGGRVVAVQTSAGPLAADRVVLAAGMGSQRLARMLGVNAGLAALKGYSLTYVLGPDSQAPRVSVTDTHNKVVYARLGPRLRVAGMVDMGNDSLAIAPDRIATLKAQVADFLPQLKARGEPTPWAGLRPARADGKPVVDRVPGLDNAWLHLGHGALGFTLAAGSAALLADRMAGRATALDANWFRL</sequence>
<comment type="similarity">
    <text evidence="1">Belongs to the DadA oxidoreductase family.</text>
</comment>
<dbReference type="GO" id="GO:0005886">
    <property type="term" value="C:plasma membrane"/>
    <property type="evidence" value="ECO:0007669"/>
    <property type="project" value="TreeGrafter"/>
</dbReference>
<dbReference type="NCBIfam" id="NF001933">
    <property type="entry name" value="PRK00711.1"/>
    <property type="match status" value="1"/>
</dbReference>
<evidence type="ECO:0000313" key="5">
    <source>
        <dbReference type="Proteomes" id="UP000196138"/>
    </source>
</evidence>
<keyword evidence="2" id="KW-0560">Oxidoreductase</keyword>
<dbReference type="Gene3D" id="3.50.50.60">
    <property type="entry name" value="FAD/NAD(P)-binding domain"/>
    <property type="match status" value="2"/>
</dbReference>
<dbReference type="GO" id="GO:0008718">
    <property type="term" value="F:D-amino-acid dehydrogenase activity"/>
    <property type="evidence" value="ECO:0007669"/>
    <property type="project" value="TreeGrafter"/>
</dbReference>
<reference evidence="4 5" key="1">
    <citation type="submission" date="2017-05" db="EMBL/GenBank/DDBJ databases">
        <authorList>
            <person name="Song R."/>
            <person name="Chenine A.L."/>
            <person name="Ruprecht R.M."/>
        </authorList>
    </citation>
    <scope>NUCLEOTIDE SEQUENCE [LARGE SCALE GENOMIC DNA]</scope>
    <source>
        <strain evidence="4 5">DSM 26136</strain>
    </source>
</reference>
<proteinExistence type="inferred from homology"/>
<protein>
    <submittedName>
        <fullName evidence="4">D-amino acid dehydrogenase small subunit</fullName>
    </submittedName>
</protein>
<dbReference type="AlphaFoldDB" id="A0A1Y0ETD4"/>
<name>A0A1Y0ETD4_9BURK</name>
<evidence type="ECO:0000313" key="4">
    <source>
        <dbReference type="EMBL" id="ARU06934.1"/>
    </source>
</evidence>
<evidence type="ECO:0000256" key="2">
    <source>
        <dbReference type="ARBA" id="ARBA00023002"/>
    </source>
</evidence>
<dbReference type="Gene3D" id="3.30.9.10">
    <property type="entry name" value="D-Amino Acid Oxidase, subunit A, domain 2"/>
    <property type="match status" value="1"/>
</dbReference>
<organism evidence="4 5">
    <name type="scientific">Comamonas serinivorans</name>
    <dbReference type="NCBI Taxonomy" id="1082851"/>
    <lineage>
        <taxon>Bacteria</taxon>
        <taxon>Pseudomonadati</taxon>
        <taxon>Pseudomonadota</taxon>
        <taxon>Betaproteobacteria</taxon>
        <taxon>Burkholderiales</taxon>
        <taxon>Comamonadaceae</taxon>
        <taxon>Comamonas</taxon>
    </lineage>
</organism>
<dbReference type="SUPFAM" id="SSF54373">
    <property type="entry name" value="FAD-linked reductases, C-terminal domain"/>
    <property type="match status" value="1"/>
</dbReference>
<dbReference type="OrthoDB" id="18526at2"/>
<dbReference type="PANTHER" id="PTHR13847">
    <property type="entry name" value="SARCOSINE DEHYDROGENASE-RELATED"/>
    <property type="match status" value="1"/>
</dbReference>
<dbReference type="KEGG" id="cser:CCO03_16390"/>
<keyword evidence="5" id="KW-1185">Reference proteome</keyword>
<dbReference type="InterPro" id="IPR006076">
    <property type="entry name" value="FAD-dep_OxRdtase"/>
</dbReference>
<gene>
    <name evidence="4" type="ORF">CCO03_16390</name>
</gene>
<dbReference type="SUPFAM" id="SSF51905">
    <property type="entry name" value="FAD/NAD(P)-binding domain"/>
    <property type="match status" value="1"/>
</dbReference>
<dbReference type="GO" id="GO:0005737">
    <property type="term" value="C:cytoplasm"/>
    <property type="evidence" value="ECO:0007669"/>
    <property type="project" value="TreeGrafter"/>
</dbReference>
<dbReference type="Proteomes" id="UP000196138">
    <property type="component" value="Chromosome"/>
</dbReference>
<dbReference type="Pfam" id="PF01266">
    <property type="entry name" value="DAO"/>
    <property type="match status" value="1"/>
</dbReference>